<evidence type="ECO:0000313" key="2">
    <source>
        <dbReference type="Proteomes" id="UP000008522"/>
    </source>
</evidence>
<dbReference type="AlphaFoldDB" id="G0EKT1"/>
<protein>
    <submittedName>
        <fullName evidence="1">Uncharacterized protein</fullName>
    </submittedName>
</protein>
<dbReference type="Proteomes" id="UP000008522">
    <property type="component" value="Chromosome"/>
</dbReference>
<evidence type="ECO:0000313" key="1">
    <source>
        <dbReference type="EMBL" id="AEM21389.1"/>
    </source>
</evidence>
<keyword evidence="2" id="KW-1185">Reference proteome</keyword>
<organism evidence="1 2">
    <name type="scientific">Brachyspira intermedia (strain ATCC 51140 / PWS/A)</name>
    <name type="common">Serpulina intermedia</name>
    <dbReference type="NCBI Taxonomy" id="1045858"/>
    <lineage>
        <taxon>Bacteria</taxon>
        <taxon>Pseudomonadati</taxon>
        <taxon>Spirochaetota</taxon>
        <taxon>Spirochaetia</taxon>
        <taxon>Brachyspirales</taxon>
        <taxon>Brachyspiraceae</taxon>
        <taxon>Brachyspira</taxon>
    </lineage>
</organism>
<proteinExistence type="predicted"/>
<sequence>MPNNAEMIAGDDKLRVYRYIEKHYINANYIFFLKNSILYKYYSLK</sequence>
<name>G0EKT1_BRAIP</name>
<accession>G0EKT1</accession>
<dbReference type="EMBL" id="CP002874">
    <property type="protein sequence ID" value="AEM21389.1"/>
    <property type="molecule type" value="Genomic_DNA"/>
</dbReference>
<dbReference type="KEGG" id="bip:Bint_0760"/>
<dbReference type="HOGENOM" id="CLU_3196866_0_0_12"/>
<gene>
    <name evidence="1" type="ordered locus">Bint_0760</name>
</gene>
<reference evidence="1 2" key="1">
    <citation type="journal article" date="2011" name="BMC Genomics">
        <title>Complete genome sequence of Brachyspira intermedia reveals unique genomic features in Brachyspira species and phage-mediated horizontal gene transfer.</title>
        <authorList>
            <person name="Hafstrom T."/>
            <person name="Jansson D.S."/>
            <person name="Segerman B."/>
        </authorList>
    </citation>
    <scope>NUCLEOTIDE SEQUENCE [LARGE SCALE GENOMIC DNA]</scope>
    <source>
        <strain evidence="2">ATCC 51140 / PWS/A</strain>
    </source>
</reference>